<keyword evidence="1" id="KW-0472">Membrane</keyword>
<feature type="transmembrane region" description="Helical" evidence="1">
    <location>
        <begin position="6"/>
        <end position="21"/>
    </location>
</feature>
<evidence type="ECO:0000313" key="3">
    <source>
        <dbReference type="Proteomes" id="UP000177027"/>
    </source>
</evidence>
<organism evidence="2 3">
    <name type="scientific">Candidatus Roizmanbacteria bacterium RIFCSPHIGHO2_02_FULL_40_9</name>
    <dbReference type="NCBI Taxonomy" id="1802042"/>
    <lineage>
        <taxon>Bacteria</taxon>
        <taxon>Candidatus Roizmaniibacteriota</taxon>
    </lineage>
</organism>
<reference evidence="2 3" key="1">
    <citation type="journal article" date="2016" name="Nat. Commun.">
        <title>Thousands of microbial genomes shed light on interconnected biogeochemical processes in an aquifer system.</title>
        <authorList>
            <person name="Anantharaman K."/>
            <person name="Brown C.T."/>
            <person name="Hug L.A."/>
            <person name="Sharon I."/>
            <person name="Castelle C.J."/>
            <person name="Probst A.J."/>
            <person name="Thomas B.C."/>
            <person name="Singh A."/>
            <person name="Wilkins M.J."/>
            <person name="Karaoz U."/>
            <person name="Brodie E.L."/>
            <person name="Williams K.H."/>
            <person name="Hubbard S.S."/>
            <person name="Banfield J.F."/>
        </authorList>
    </citation>
    <scope>NUCLEOTIDE SEQUENCE [LARGE SCALE GENOMIC DNA]</scope>
</reference>
<comment type="caution">
    <text evidence="2">The sequence shown here is derived from an EMBL/GenBank/DDBJ whole genome shotgun (WGS) entry which is preliminary data.</text>
</comment>
<gene>
    <name evidence="2" type="ORF">A3D06_00660</name>
</gene>
<keyword evidence="1" id="KW-1133">Transmembrane helix</keyword>
<dbReference type="AlphaFoldDB" id="A0A1F7HCV1"/>
<keyword evidence="1" id="KW-0812">Transmembrane</keyword>
<evidence type="ECO:0000256" key="1">
    <source>
        <dbReference type="SAM" id="Phobius"/>
    </source>
</evidence>
<sequence>MNVPLYIGISALIMMMWHMAFNSNPKNFNVFFMILLFAFGGGIGYYMQSIELALFMSILFSLFFI</sequence>
<name>A0A1F7HCV1_9BACT</name>
<dbReference type="Proteomes" id="UP000177027">
    <property type="component" value="Unassembled WGS sequence"/>
</dbReference>
<dbReference type="EMBL" id="MFZS01000029">
    <property type="protein sequence ID" value="OGK28756.1"/>
    <property type="molecule type" value="Genomic_DNA"/>
</dbReference>
<proteinExistence type="predicted"/>
<protein>
    <submittedName>
        <fullName evidence="2">Uncharacterized protein</fullName>
    </submittedName>
</protein>
<accession>A0A1F7HCV1</accession>
<feature type="transmembrane region" description="Helical" evidence="1">
    <location>
        <begin position="28"/>
        <end position="47"/>
    </location>
</feature>
<evidence type="ECO:0000313" key="2">
    <source>
        <dbReference type="EMBL" id="OGK28756.1"/>
    </source>
</evidence>